<proteinExistence type="predicted"/>
<dbReference type="InterPro" id="IPR016024">
    <property type="entry name" value="ARM-type_fold"/>
</dbReference>
<dbReference type="Gene3D" id="1.25.10.10">
    <property type="entry name" value="Leucine-rich Repeat Variant"/>
    <property type="match status" value="1"/>
</dbReference>
<dbReference type="SUPFAM" id="SSF48371">
    <property type="entry name" value="ARM repeat"/>
    <property type="match status" value="1"/>
</dbReference>
<protein>
    <submittedName>
        <fullName evidence="1">Uncharacterized protein</fullName>
    </submittedName>
</protein>
<keyword evidence="2" id="KW-1185">Reference proteome</keyword>
<evidence type="ECO:0000313" key="2">
    <source>
        <dbReference type="Proteomes" id="UP000276133"/>
    </source>
</evidence>
<dbReference type="Proteomes" id="UP000276133">
    <property type="component" value="Unassembled WGS sequence"/>
</dbReference>
<comment type="caution">
    <text evidence="1">The sequence shown here is derived from an EMBL/GenBank/DDBJ whole genome shotgun (WGS) entry which is preliminary data.</text>
</comment>
<dbReference type="EMBL" id="REGN01002320">
    <property type="protein sequence ID" value="RNA28903.1"/>
    <property type="molecule type" value="Genomic_DNA"/>
</dbReference>
<accession>A0A3M7RZA8</accession>
<dbReference type="InterPro" id="IPR011989">
    <property type="entry name" value="ARM-like"/>
</dbReference>
<organism evidence="1 2">
    <name type="scientific">Brachionus plicatilis</name>
    <name type="common">Marine rotifer</name>
    <name type="synonym">Brachionus muelleri</name>
    <dbReference type="NCBI Taxonomy" id="10195"/>
    <lineage>
        <taxon>Eukaryota</taxon>
        <taxon>Metazoa</taxon>
        <taxon>Spiralia</taxon>
        <taxon>Gnathifera</taxon>
        <taxon>Rotifera</taxon>
        <taxon>Eurotatoria</taxon>
        <taxon>Monogononta</taxon>
        <taxon>Pseudotrocha</taxon>
        <taxon>Ploima</taxon>
        <taxon>Brachionidae</taxon>
        <taxon>Brachionus</taxon>
    </lineage>
</organism>
<name>A0A3M7RZA8_BRAPC</name>
<sequence length="659" mass="76009">MLPPSSYAKKLLKSFDLILNHTIDNRDDTITLKLVDQLAHVLKDRDLYDTVATYIRTTVLTDQFDLTNKEPEQQLFCLNLLKCLIQIKHNPSLESSAQDLILTFLNDQFYCIDSGILCSLIDLVSQLNELNESIRLKMFNIDSISHFLDPDLKSVFVRNNFKSLLVKYLHEPALVKLVQSLSESIKLHNLDVFHTSGLILEDLESKWQFVDLKSIKHYSYMIAYGVESEAVLAEIALKFESRDQHDLAQKFLLYSFESFKGCKEMLLQRFFAPFKLRHAQLDAVFKYFVHNLKIFVKFNSSNFNMSDYVSASDVFYLLKSFSLKSKLKKHVLECLIDYFEVKNTDASFLSQINQGVQEIFYFKLDGELSIEFLKLAALGSCQVLEKVDFKALNLGDLQVYVDLSRYMLKLMSVKCLEELLSRCLTVLCETHDADAKDSILALFNDLSSYDTLLFNDQVMEKILLLCLAESEALLRREYLKFLSKFYSLNPNEYIGEFFCYFLLYEHDWQCQLYCIDYFDTVLEDLMRQKDGHIAAICASLATSLDDADQHVVKASCQILTKIKLNFDFGSVMQSLEEPRSGLVSRLKQELKWIAVGCEESVLSYNLEKFNGTSLDLLEEKLSISSQSSDLYAMNDAAILDDIISAYQFDWDDQKALDCY</sequence>
<reference evidence="1 2" key="1">
    <citation type="journal article" date="2018" name="Sci. Rep.">
        <title>Genomic signatures of local adaptation to the degree of environmental predictability in rotifers.</title>
        <authorList>
            <person name="Franch-Gras L."/>
            <person name="Hahn C."/>
            <person name="Garcia-Roger E.M."/>
            <person name="Carmona M.J."/>
            <person name="Serra M."/>
            <person name="Gomez A."/>
        </authorList>
    </citation>
    <scope>NUCLEOTIDE SEQUENCE [LARGE SCALE GENOMIC DNA]</scope>
    <source>
        <strain evidence="1">HYR1</strain>
    </source>
</reference>
<evidence type="ECO:0000313" key="1">
    <source>
        <dbReference type="EMBL" id="RNA28903.1"/>
    </source>
</evidence>
<dbReference type="OrthoDB" id="10185883at2759"/>
<dbReference type="AlphaFoldDB" id="A0A3M7RZA8"/>
<gene>
    <name evidence="1" type="ORF">BpHYR1_038074</name>
</gene>